<accession>A0A095SAR7</accession>
<protein>
    <submittedName>
        <fullName evidence="1">Uncharacterized protein</fullName>
    </submittedName>
</protein>
<dbReference type="EMBL" id="ARXV01000025">
    <property type="protein sequence ID" value="KGD61384.1"/>
    <property type="molecule type" value="Genomic_DNA"/>
</dbReference>
<dbReference type="OrthoDB" id="6625124at2"/>
<organism evidence="1 2">
    <name type="scientific">Alcanivorax nanhaiticus</name>
    <dbReference type="NCBI Taxonomy" id="1177154"/>
    <lineage>
        <taxon>Bacteria</taxon>
        <taxon>Pseudomonadati</taxon>
        <taxon>Pseudomonadota</taxon>
        <taxon>Gammaproteobacteria</taxon>
        <taxon>Oceanospirillales</taxon>
        <taxon>Alcanivoracaceae</taxon>
        <taxon>Alcanivorax</taxon>
    </lineage>
</organism>
<gene>
    <name evidence="1" type="ORF">Y5S_03722</name>
</gene>
<dbReference type="STRING" id="1177154.Y5S_03722"/>
<name>A0A095SAR7_9GAMM</name>
<reference evidence="1 2" key="1">
    <citation type="submission" date="2012-09" db="EMBL/GenBank/DDBJ databases">
        <title>Genome Sequence of alkane-degrading Bacterium Alcanivorax sp. 19-m-6.</title>
        <authorList>
            <person name="Lai Q."/>
            <person name="Shao Z."/>
        </authorList>
    </citation>
    <scope>NUCLEOTIDE SEQUENCE [LARGE SCALE GENOMIC DNA]</scope>
    <source>
        <strain evidence="1 2">19-m-6</strain>
    </source>
</reference>
<dbReference type="AlphaFoldDB" id="A0A095SAR7"/>
<comment type="caution">
    <text evidence="1">The sequence shown here is derived from an EMBL/GenBank/DDBJ whole genome shotgun (WGS) entry which is preliminary data.</text>
</comment>
<sequence>MPDPSRPLKIKNFGKDRTFSSISELKEVLSSEYRNEHISIIYPTKPNGLNAVIYVSVDEFGIVRETYGKKAEIDFSQIGASLMQ</sequence>
<dbReference type="RefSeq" id="WP_035235379.1">
    <property type="nucleotide sequence ID" value="NZ_ARXV01000025.1"/>
</dbReference>
<proteinExistence type="predicted"/>
<dbReference type="Proteomes" id="UP000029444">
    <property type="component" value="Unassembled WGS sequence"/>
</dbReference>
<evidence type="ECO:0000313" key="2">
    <source>
        <dbReference type="Proteomes" id="UP000029444"/>
    </source>
</evidence>
<keyword evidence="2" id="KW-1185">Reference proteome</keyword>
<evidence type="ECO:0000313" key="1">
    <source>
        <dbReference type="EMBL" id="KGD61384.1"/>
    </source>
</evidence>